<dbReference type="RefSeq" id="WP_006914387.1">
    <property type="nucleotide sequence ID" value="NZ_AFNV02000003.1"/>
</dbReference>
<dbReference type="InterPro" id="IPR013078">
    <property type="entry name" value="His_Pase_superF_clade-1"/>
</dbReference>
<dbReference type="InterPro" id="IPR029033">
    <property type="entry name" value="His_PPase_superfam"/>
</dbReference>
<dbReference type="SUPFAM" id="SSF53254">
    <property type="entry name" value="Phosphoglycerate mutase-like"/>
    <property type="match status" value="1"/>
</dbReference>
<dbReference type="STRING" id="1033802.SSPSH_000451"/>
<keyword evidence="1" id="KW-0378">Hydrolase</keyword>
<feature type="binding site" evidence="2">
    <location>
        <position position="54"/>
    </location>
    <ligand>
        <name>substrate</name>
    </ligand>
</feature>
<dbReference type="PANTHER" id="PTHR20935:SF0">
    <property type="entry name" value="SERINE_THREONINE-PROTEIN PHOSPHATASE PGAM5, MITOCHONDRIAL"/>
    <property type="match status" value="1"/>
</dbReference>
<proteinExistence type="predicted"/>
<protein>
    <submittedName>
        <fullName evidence="3">Phosphoglycerate mutase family protein</fullName>
    </submittedName>
</protein>
<sequence length="233" mass="25837">MTQLVLIRHGQASFGTANYDRLSEIGERQARLVGRHLAASGQRFDVLIAGTMQRQQRTAELVNKAFDDAPTIHTEAAFNEYDADAIFAAYTPRVFADNPELGAARNQLKTDRRLFQKVFEQVTWHWLAGTPHEHDSCESWLDFKARVQTALEKLRGEYPKDARIGLCSSGGPIAISIATATGAPDAKAIEINWSVYNAAVAELRSTRDGWRMLAFNDIAALRAAGDDSLVTFR</sequence>
<evidence type="ECO:0000313" key="3">
    <source>
        <dbReference type="EMBL" id="ERJ20341.1"/>
    </source>
</evidence>
<evidence type="ECO:0000256" key="2">
    <source>
        <dbReference type="PIRSR" id="PIRSR613078-2"/>
    </source>
</evidence>
<gene>
    <name evidence="3" type="primary">pgm4</name>
    <name evidence="3" type="ORF">SSPSH_000451</name>
</gene>
<name>U2E9G5_9GAMM</name>
<dbReference type="CDD" id="cd07067">
    <property type="entry name" value="HP_PGM_like"/>
    <property type="match status" value="1"/>
</dbReference>
<dbReference type="GO" id="GO:0016787">
    <property type="term" value="F:hydrolase activity"/>
    <property type="evidence" value="ECO:0007669"/>
    <property type="project" value="UniProtKB-KW"/>
</dbReference>
<dbReference type="Gene3D" id="3.40.50.1240">
    <property type="entry name" value="Phosphoglycerate mutase-like"/>
    <property type="match status" value="1"/>
</dbReference>
<evidence type="ECO:0000256" key="1">
    <source>
        <dbReference type="ARBA" id="ARBA00022801"/>
    </source>
</evidence>
<reference evidence="3 4" key="1">
    <citation type="journal article" date="2011" name="J. Bacteriol.">
        <title>Genome sequence of Salinisphaera shabanensis, a gammaproteobacterium from the harsh, variable environment of the brine-seawater interface of the Shaban Deep in the Red Sea.</title>
        <authorList>
            <person name="Antunes A."/>
            <person name="Alam I."/>
            <person name="Bajic V.B."/>
            <person name="Stingl U."/>
        </authorList>
    </citation>
    <scope>NUCLEOTIDE SEQUENCE [LARGE SCALE GENOMIC DNA]</scope>
    <source>
        <strain evidence="3 4">E1L3A</strain>
    </source>
</reference>
<keyword evidence="4" id="KW-1185">Reference proteome</keyword>
<evidence type="ECO:0000313" key="4">
    <source>
        <dbReference type="Proteomes" id="UP000006242"/>
    </source>
</evidence>
<dbReference type="PANTHER" id="PTHR20935">
    <property type="entry name" value="PHOSPHOGLYCERATE MUTASE-RELATED"/>
    <property type="match status" value="1"/>
</dbReference>
<reference evidence="3 4" key="2">
    <citation type="journal article" date="2013" name="PLoS ONE">
        <title>INDIGO - INtegrated Data Warehouse of MIcrobial GenOmes with Examples from the Red Sea Extremophiles.</title>
        <authorList>
            <person name="Alam I."/>
            <person name="Antunes A."/>
            <person name="Kamau A.A."/>
            <person name="Ba Alawi W."/>
            <person name="Kalkatawi M."/>
            <person name="Stingl U."/>
            <person name="Bajic V.B."/>
        </authorList>
    </citation>
    <scope>NUCLEOTIDE SEQUENCE [LARGE SCALE GENOMIC DNA]</scope>
    <source>
        <strain evidence="3 4">E1L3A</strain>
    </source>
</reference>
<organism evidence="3 4">
    <name type="scientific">Salinisphaera shabanensis E1L3A</name>
    <dbReference type="NCBI Taxonomy" id="1033802"/>
    <lineage>
        <taxon>Bacteria</taxon>
        <taxon>Pseudomonadati</taxon>
        <taxon>Pseudomonadota</taxon>
        <taxon>Gammaproteobacteria</taxon>
        <taxon>Salinisphaerales</taxon>
        <taxon>Salinisphaeraceae</taxon>
        <taxon>Salinisphaera</taxon>
    </lineage>
</organism>
<dbReference type="SMART" id="SM00855">
    <property type="entry name" value="PGAM"/>
    <property type="match status" value="1"/>
</dbReference>
<accession>U2E9G5</accession>
<dbReference type="OrthoDB" id="280692at2"/>
<dbReference type="Proteomes" id="UP000006242">
    <property type="component" value="Unassembled WGS sequence"/>
</dbReference>
<dbReference type="Pfam" id="PF00300">
    <property type="entry name" value="His_Phos_1"/>
    <property type="match status" value="2"/>
</dbReference>
<dbReference type="InterPro" id="IPR051021">
    <property type="entry name" value="Mito_Ser/Thr_phosphatase"/>
</dbReference>
<dbReference type="eggNOG" id="COG0406">
    <property type="taxonomic scope" value="Bacteria"/>
</dbReference>
<dbReference type="EMBL" id="AFNV02000003">
    <property type="protein sequence ID" value="ERJ20341.1"/>
    <property type="molecule type" value="Genomic_DNA"/>
</dbReference>
<dbReference type="AlphaFoldDB" id="U2E9G5"/>
<comment type="caution">
    <text evidence="3">The sequence shown here is derived from an EMBL/GenBank/DDBJ whole genome shotgun (WGS) entry which is preliminary data.</text>
</comment>